<dbReference type="AlphaFoldDB" id="J3MCB9"/>
<organism evidence="1">
    <name type="scientific">Oryza brachyantha</name>
    <name type="common">malo sina</name>
    <dbReference type="NCBI Taxonomy" id="4533"/>
    <lineage>
        <taxon>Eukaryota</taxon>
        <taxon>Viridiplantae</taxon>
        <taxon>Streptophyta</taxon>
        <taxon>Embryophyta</taxon>
        <taxon>Tracheophyta</taxon>
        <taxon>Spermatophyta</taxon>
        <taxon>Magnoliopsida</taxon>
        <taxon>Liliopsida</taxon>
        <taxon>Poales</taxon>
        <taxon>Poaceae</taxon>
        <taxon>BOP clade</taxon>
        <taxon>Oryzoideae</taxon>
        <taxon>Oryzeae</taxon>
        <taxon>Oryzinae</taxon>
        <taxon>Oryza</taxon>
    </lineage>
</organism>
<reference evidence="1" key="1">
    <citation type="journal article" date="2013" name="Nat. Commun.">
        <title>Whole-genome sequencing of Oryza brachyantha reveals mechanisms underlying Oryza genome evolution.</title>
        <authorList>
            <person name="Chen J."/>
            <person name="Huang Q."/>
            <person name="Gao D."/>
            <person name="Wang J."/>
            <person name="Lang Y."/>
            <person name="Liu T."/>
            <person name="Li B."/>
            <person name="Bai Z."/>
            <person name="Luis Goicoechea J."/>
            <person name="Liang C."/>
            <person name="Chen C."/>
            <person name="Zhang W."/>
            <person name="Sun S."/>
            <person name="Liao Y."/>
            <person name="Zhang X."/>
            <person name="Yang L."/>
            <person name="Song C."/>
            <person name="Wang M."/>
            <person name="Shi J."/>
            <person name="Liu G."/>
            <person name="Liu J."/>
            <person name="Zhou H."/>
            <person name="Zhou W."/>
            <person name="Yu Q."/>
            <person name="An N."/>
            <person name="Chen Y."/>
            <person name="Cai Q."/>
            <person name="Wang B."/>
            <person name="Liu B."/>
            <person name="Min J."/>
            <person name="Huang Y."/>
            <person name="Wu H."/>
            <person name="Li Z."/>
            <person name="Zhang Y."/>
            <person name="Yin Y."/>
            <person name="Song W."/>
            <person name="Jiang J."/>
            <person name="Jackson S.A."/>
            <person name="Wing R.A."/>
            <person name="Wang J."/>
            <person name="Chen M."/>
        </authorList>
    </citation>
    <scope>NUCLEOTIDE SEQUENCE [LARGE SCALE GENOMIC DNA]</scope>
    <source>
        <strain evidence="1">cv. IRGC 101232</strain>
    </source>
</reference>
<accession>J3MCB9</accession>
<dbReference type="HOGENOM" id="CLU_2609882_0_0_1"/>
<name>J3MCB9_ORYBR</name>
<dbReference type="EnsemblPlants" id="OB06G16630.1">
    <property type="protein sequence ID" value="OB06G16630.1"/>
    <property type="gene ID" value="OB06G16630"/>
</dbReference>
<dbReference type="Gramene" id="OB06G16630.1">
    <property type="protein sequence ID" value="OB06G16630.1"/>
    <property type="gene ID" value="OB06G16630"/>
</dbReference>
<reference evidence="1" key="2">
    <citation type="submission" date="2013-04" db="UniProtKB">
        <authorList>
            <consortium name="EnsemblPlants"/>
        </authorList>
    </citation>
    <scope>IDENTIFICATION</scope>
</reference>
<keyword evidence="2" id="KW-1185">Reference proteome</keyword>
<sequence length="79" mass="9193">MDFTRKYSFIINTSRFHWVLGICYWLLFELEGCLYLGHGWNIQGVPITAFIVPGSQIYRKLIGSIESTKERYDTVTLNA</sequence>
<dbReference type="Proteomes" id="UP000006038">
    <property type="component" value="Chromosome 6"/>
</dbReference>
<protein>
    <submittedName>
        <fullName evidence="1">Uncharacterized protein</fullName>
    </submittedName>
</protein>
<evidence type="ECO:0000313" key="1">
    <source>
        <dbReference type="EnsemblPlants" id="OB06G16630.1"/>
    </source>
</evidence>
<evidence type="ECO:0000313" key="2">
    <source>
        <dbReference type="Proteomes" id="UP000006038"/>
    </source>
</evidence>
<proteinExistence type="predicted"/>